<dbReference type="CDD" id="cd00144">
    <property type="entry name" value="MPP_PPP_family"/>
    <property type="match status" value="1"/>
</dbReference>
<name>A0ABX7B0L9_9PROT</name>
<dbReference type="PANTHER" id="PTHR42850">
    <property type="entry name" value="METALLOPHOSPHOESTERASE"/>
    <property type="match status" value="1"/>
</dbReference>
<protein>
    <submittedName>
        <fullName evidence="2">Serine/threonine protein phosphatase</fullName>
    </submittedName>
</protein>
<dbReference type="RefSeq" id="WP_201071982.1">
    <property type="nucleotide sequence ID" value="NZ_CP067420.1"/>
</dbReference>
<feature type="domain" description="Calcineurin-like phosphoesterase" evidence="1">
    <location>
        <begin position="32"/>
        <end position="225"/>
    </location>
</feature>
<dbReference type="EMBL" id="CP067420">
    <property type="protein sequence ID" value="QQP87882.1"/>
    <property type="molecule type" value="Genomic_DNA"/>
</dbReference>
<reference evidence="2" key="1">
    <citation type="submission" date="2021-02" db="EMBL/GenBank/DDBJ databases">
        <title>Skermanella TT6 skin isolate.</title>
        <authorList>
            <person name="Lee K."/>
            <person name="Ganzorig M."/>
        </authorList>
    </citation>
    <scope>NUCLEOTIDE SEQUENCE</scope>
    <source>
        <strain evidence="2">TT6</strain>
    </source>
</reference>
<sequence>MSVPERSGNVVLSFLRKRQDVEQVAATVPKGIRVYAVGDIHGRADLLMRLLDMVTDDARASPGPVNYLVFLGDYVDRGLHSRQVIDLMIGGPPATFGAVHLRGNHEAAFQEFMTTPAAGSGWFKYGGLATLHSYGIQIPSGLTPEERISYAQQELRRVVPPAHVSFLNHLRPSLTIGDYFFTHAGVRPGVPLNRQDKDDMMWIRDDFLNSTADHGKIVVHGHTITDLPEIRSNRIGIDTGAYASGHLTCLVLEGDRRRFLAT</sequence>
<evidence type="ECO:0000313" key="3">
    <source>
        <dbReference type="Proteomes" id="UP000595197"/>
    </source>
</evidence>
<keyword evidence="3" id="KW-1185">Reference proteome</keyword>
<dbReference type="Gene3D" id="3.60.21.10">
    <property type="match status" value="1"/>
</dbReference>
<dbReference type="InterPro" id="IPR029052">
    <property type="entry name" value="Metallo-depent_PP-like"/>
</dbReference>
<dbReference type="Proteomes" id="UP000595197">
    <property type="component" value="Chromosome"/>
</dbReference>
<dbReference type="PANTHER" id="PTHR42850:SF4">
    <property type="entry name" value="ZINC-DEPENDENT ENDOPOLYPHOSPHATASE"/>
    <property type="match status" value="1"/>
</dbReference>
<organism evidence="2 3">
    <name type="scientific">Skermanella cutis</name>
    <dbReference type="NCBI Taxonomy" id="2775420"/>
    <lineage>
        <taxon>Bacteria</taxon>
        <taxon>Pseudomonadati</taxon>
        <taxon>Pseudomonadota</taxon>
        <taxon>Alphaproteobacteria</taxon>
        <taxon>Rhodospirillales</taxon>
        <taxon>Azospirillaceae</taxon>
        <taxon>Skermanella</taxon>
    </lineage>
</organism>
<dbReference type="SUPFAM" id="SSF56300">
    <property type="entry name" value="Metallo-dependent phosphatases"/>
    <property type="match status" value="1"/>
</dbReference>
<dbReference type="Pfam" id="PF00149">
    <property type="entry name" value="Metallophos"/>
    <property type="match status" value="1"/>
</dbReference>
<accession>A0ABX7B0L9</accession>
<dbReference type="InterPro" id="IPR050126">
    <property type="entry name" value="Ap4A_hydrolase"/>
</dbReference>
<dbReference type="PRINTS" id="PR00114">
    <property type="entry name" value="STPHPHTASE"/>
</dbReference>
<proteinExistence type="predicted"/>
<evidence type="ECO:0000259" key="1">
    <source>
        <dbReference type="Pfam" id="PF00149"/>
    </source>
</evidence>
<dbReference type="InterPro" id="IPR006186">
    <property type="entry name" value="Ser/Thr-sp_prot-phosphatase"/>
</dbReference>
<evidence type="ECO:0000313" key="2">
    <source>
        <dbReference type="EMBL" id="QQP87882.1"/>
    </source>
</evidence>
<gene>
    <name evidence="2" type="ORF">IGS68_17585</name>
</gene>
<dbReference type="InterPro" id="IPR004843">
    <property type="entry name" value="Calcineurin-like_PHP"/>
</dbReference>